<gene>
    <name evidence="1" type="primary">ORF49985</name>
</gene>
<sequence length="52" mass="6215">ELKIKEGWLIPQIRMRKSKYFRQTKTQSVGTIMKEASWQGEEEDHGEDGFRM</sequence>
<evidence type="ECO:0000313" key="1">
    <source>
        <dbReference type="EMBL" id="CEK63923.1"/>
    </source>
</evidence>
<reference evidence="1" key="1">
    <citation type="submission" date="2014-12" db="EMBL/GenBank/DDBJ databases">
        <title>Insight into the proteome of Arion vulgaris.</title>
        <authorList>
            <person name="Aradska J."/>
            <person name="Bulat T."/>
            <person name="Smidak R."/>
            <person name="Sarate P."/>
            <person name="Gangsoo J."/>
            <person name="Sialana F."/>
            <person name="Bilban M."/>
            <person name="Lubec G."/>
        </authorList>
    </citation>
    <scope>NUCLEOTIDE SEQUENCE</scope>
    <source>
        <tissue evidence="1">Skin</tissue>
    </source>
</reference>
<protein>
    <submittedName>
        <fullName evidence="1">Uncharacterized protein</fullName>
    </submittedName>
</protein>
<proteinExistence type="predicted"/>
<dbReference type="EMBL" id="HACG01017058">
    <property type="protein sequence ID" value="CEK63923.1"/>
    <property type="molecule type" value="Transcribed_RNA"/>
</dbReference>
<name>A0A0B6Z5X7_9EUPU</name>
<feature type="non-terminal residue" evidence="1">
    <location>
        <position position="1"/>
    </location>
</feature>
<dbReference type="AlphaFoldDB" id="A0A0B6Z5X7"/>
<accession>A0A0B6Z5X7</accession>
<organism evidence="1">
    <name type="scientific">Arion vulgaris</name>
    <dbReference type="NCBI Taxonomy" id="1028688"/>
    <lineage>
        <taxon>Eukaryota</taxon>
        <taxon>Metazoa</taxon>
        <taxon>Spiralia</taxon>
        <taxon>Lophotrochozoa</taxon>
        <taxon>Mollusca</taxon>
        <taxon>Gastropoda</taxon>
        <taxon>Heterobranchia</taxon>
        <taxon>Euthyneura</taxon>
        <taxon>Panpulmonata</taxon>
        <taxon>Eupulmonata</taxon>
        <taxon>Stylommatophora</taxon>
        <taxon>Helicina</taxon>
        <taxon>Arionoidea</taxon>
        <taxon>Arionidae</taxon>
        <taxon>Arion</taxon>
    </lineage>
</organism>